<sequence>RAPQGCREARVVPRAAGSIVAPQKYMYLDHDTAHVDPSPVVQNELYTVFEAEDVRLLWCVVMQDNGTAAIKGVGVRWTIDGNEYSDAESLDAGTYYYVYRNYWSIADGAAELDIVDTELNAGFNVDKRGHSVKVEVDIVQPPGADQRLQCWCVYETLEET</sequence>
<proteinExistence type="predicted"/>
<feature type="non-terminal residue" evidence="1">
    <location>
        <position position="1"/>
    </location>
</feature>
<reference evidence="1" key="1">
    <citation type="journal article" date="2014" name="Front. Microbiol.">
        <title>High frequency of phylogenetically diverse reductive dehalogenase-homologous genes in deep subseafloor sedimentary metagenomes.</title>
        <authorList>
            <person name="Kawai M."/>
            <person name="Futagami T."/>
            <person name="Toyoda A."/>
            <person name="Takaki Y."/>
            <person name="Nishi S."/>
            <person name="Hori S."/>
            <person name="Arai W."/>
            <person name="Tsubouchi T."/>
            <person name="Morono Y."/>
            <person name="Uchiyama I."/>
            <person name="Ito T."/>
            <person name="Fujiyama A."/>
            <person name="Inagaki F."/>
            <person name="Takami H."/>
        </authorList>
    </citation>
    <scope>NUCLEOTIDE SEQUENCE</scope>
    <source>
        <strain evidence="1">Expedition CK06-06</strain>
    </source>
</reference>
<dbReference type="EMBL" id="BARW01028676">
    <property type="protein sequence ID" value="GAJ15082.1"/>
    <property type="molecule type" value="Genomic_DNA"/>
</dbReference>
<accession>X1VCP2</accession>
<comment type="caution">
    <text evidence="1">The sequence shown here is derived from an EMBL/GenBank/DDBJ whole genome shotgun (WGS) entry which is preliminary data.</text>
</comment>
<gene>
    <name evidence="1" type="ORF">S12H4_46249</name>
</gene>
<protein>
    <submittedName>
        <fullName evidence="1">Uncharacterized protein</fullName>
    </submittedName>
</protein>
<name>X1VCP2_9ZZZZ</name>
<dbReference type="AlphaFoldDB" id="X1VCP2"/>
<organism evidence="1">
    <name type="scientific">marine sediment metagenome</name>
    <dbReference type="NCBI Taxonomy" id="412755"/>
    <lineage>
        <taxon>unclassified sequences</taxon>
        <taxon>metagenomes</taxon>
        <taxon>ecological metagenomes</taxon>
    </lineage>
</organism>
<evidence type="ECO:0000313" key="1">
    <source>
        <dbReference type="EMBL" id="GAJ15082.1"/>
    </source>
</evidence>